<evidence type="ECO:0000256" key="5">
    <source>
        <dbReference type="ARBA" id="ARBA00023002"/>
    </source>
</evidence>
<gene>
    <name evidence="9" type="ORF">MYCTH_2111533</name>
</gene>
<dbReference type="RefSeq" id="XP_003664568.1">
    <property type="nucleotide sequence ID" value="XM_003664520.1"/>
</dbReference>
<dbReference type="Gene3D" id="1.10.489.10">
    <property type="entry name" value="Chloroperoxidase-like"/>
    <property type="match status" value="1"/>
</dbReference>
<keyword evidence="4" id="KW-0479">Metal-binding</keyword>
<dbReference type="KEGG" id="mtm:MYCTH_2111533"/>
<evidence type="ECO:0000256" key="7">
    <source>
        <dbReference type="ARBA" id="ARBA00025795"/>
    </source>
</evidence>
<evidence type="ECO:0000313" key="10">
    <source>
        <dbReference type="Proteomes" id="UP000007322"/>
    </source>
</evidence>
<feature type="domain" description="Heme haloperoxidase family profile" evidence="8">
    <location>
        <begin position="1"/>
        <end position="130"/>
    </location>
</feature>
<comment type="cofactor">
    <cofactor evidence="1">
        <name>heme b</name>
        <dbReference type="ChEBI" id="CHEBI:60344"/>
    </cofactor>
</comment>
<comment type="similarity">
    <text evidence="7">Belongs to the chloroperoxidase family.</text>
</comment>
<evidence type="ECO:0000259" key="8">
    <source>
        <dbReference type="PROSITE" id="PS51405"/>
    </source>
</evidence>
<organism evidence="9 10">
    <name type="scientific">Thermothelomyces thermophilus (strain ATCC 42464 / BCRC 31852 / DSM 1799)</name>
    <name type="common">Sporotrichum thermophile</name>
    <dbReference type="NCBI Taxonomy" id="573729"/>
    <lineage>
        <taxon>Eukaryota</taxon>
        <taxon>Fungi</taxon>
        <taxon>Dikarya</taxon>
        <taxon>Ascomycota</taxon>
        <taxon>Pezizomycotina</taxon>
        <taxon>Sordariomycetes</taxon>
        <taxon>Sordariomycetidae</taxon>
        <taxon>Sordariales</taxon>
        <taxon>Chaetomiaceae</taxon>
        <taxon>Thermothelomyces</taxon>
    </lineage>
</organism>
<sequence length="130" mass="14475">MGMLIPYTVRGPCPMINTLANHEILPRDGRGITKDVVIRAMKQGLDFDLALAVIMFDQALIRAETERLPTELGWRVRDEVVRVEAILRISDMIGEATSLLTRDPGGGPAANVTRRTPLRRGFHASVRLEE</sequence>
<dbReference type="InParanoid" id="G2QG10"/>
<name>G2QG10_THET4</name>
<accession>G2QG10</accession>
<evidence type="ECO:0000256" key="4">
    <source>
        <dbReference type="ARBA" id="ARBA00022723"/>
    </source>
</evidence>
<reference evidence="9 10" key="1">
    <citation type="journal article" date="2011" name="Nat. Biotechnol.">
        <title>Comparative genomic analysis of the thermophilic biomass-degrading fungi Myceliophthora thermophila and Thielavia terrestris.</title>
        <authorList>
            <person name="Berka R.M."/>
            <person name="Grigoriev I.V."/>
            <person name="Otillar R."/>
            <person name="Salamov A."/>
            <person name="Grimwood J."/>
            <person name="Reid I."/>
            <person name="Ishmael N."/>
            <person name="John T."/>
            <person name="Darmond C."/>
            <person name="Moisan M.-C."/>
            <person name="Henrissat B."/>
            <person name="Coutinho P.M."/>
            <person name="Lombard V."/>
            <person name="Natvig D.O."/>
            <person name="Lindquist E."/>
            <person name="Schmutz J."/>
            <person name="Lucas S."/>
            <person name="Harris P."/>
            <person name="Powlowski J."/>
            <person name="Bellemare A."/>
            <person name="Taylor D."/>
            <person name="Butler G."/>
            <person name="de Vries R.P."/>
            <person name="Allijn I.E."/>
            <person name="van den Brink J."/>
            <person name="Ushinsky S."/>
            <person name="Storms R."/>
            <person name="Powell A.J."/>
            <person name="Paulsen I.T."/>
            <person name="Elbourne L.D.H."/>
            <person name="Baker S.E."/>
            <person name="Magnuson J."/>
            <person name="LaBoissiere S."/>
            <person name="Clutterbuck A.J."/>
            <person name="Martinez D."/>
            <person name="Wogulis M."/>
            <person name="de Leon A.L."/>
            <person name="Rey M.W."/>
            <person name="Tsang A."/>
        </authorList>
    </citation>
    <scope>NUCLEOTIDE SEQUENCE [LARGE SCALE GENOMIC DNA]</scope>
    <source>
        <strain evidence="10">ATCC 42464 / BCRC 31852 / DSM 1799</strain>
    </source>
</reference>
<keyword evidence="6" id="KW-0408">Iron</keyword>
<dbReference type="GeneID" id="11506096"/>
<keyword evidence="3" id="KW-0349">Heme</keyword>
<evidence type="ECO:0000256" key="1">
    <source>
        <dbReference type="ARBA" id="ARBA00001970"/>
    </source>
</evidence>
<dbReference type="SUPFAM" id="SSF47571">
    <property type="entry name" value="Cloroperoxidase"/>
    <property type="match status" value="1"/>
</dbReference>
<dbReference type="GO" id="GO:0046872">
    <property type="term" value="F:metal ion binding"/>
    <property type="evidence" value="ECO:0007669"/>
    <property type="project" value="UniProtKB-KW"/>
</dbReference>
<evidence type="ECO:0000313" key="9">
    <source>
        <dbReference type="EMBL" id="AEO59323.1"/>
    </source>
</evidence>
<dbReference type="PROSITE" id="PS51405">
    <property type="entry name" value="HEME_HALOPEROXIDASE"/>
    <property type="match status" value="1"/>
</dbReference>
<dbReference type="HOGENOM" id="CLU_1939571_0_0_1"/>
<dbReference type="InterPro" id="IPR000028">
    <property type="entry name" value="Chloroperoxidase"/>
</dbReference>
<evidence type="ECO:0000256" key="2">
    <source>
        <dbReference type="ARBA" id="ARBA00022559"/>
    </source>
</evidence>
<dbReference type="AlphaFoldDB" id="G2QG10"/>
<dbReference type="PANTHER" id="PTHR33577">
    <property type="entry name" value="STERIGMATOCYSTIN BIOSYNTHESIS PEROXIDASE STCC-RELATED"/>
    <property type="match status" value="1"/>
</dbReference>
<dbReference type="Proteomes" id="UP000007322">
    <property type="component" value="Chromosome 4"/>
</dbReference>
<keyword evidence="10" id="KW-1185">Reference proteome</keyword>
<protein>
    <recommendedName>
        <fullName evidence="8">Heme haloperoxidase family profile domain-containing protein</fullName>
    </recommendedName>
</protein>
<dbReference type="GO" id="GO:0004601">
    <property type="term" value="F:peroxidase activity"/>
    <property type="evidence" value="ECO:0007669"/>
    <property type="project" value="UniProtKB-KW"/>
</dbReference>
<proteinExistence type="inferred from homology"/>
<dbReference type="InterPro" id="IPR036851">
    <property type="entry name" value="Chloroperoxidase-like_sf"/>
</dbReference>
<dbReference type="PANTHER" id="PTHR33577:SF7">
    <property type="entry name" value="HEME HALOPEROXIDASE FAMILY PROFILE DOMAIN-CONTAINING PROTEIN"/>
    <property type="match status" value="1"/>
</dbReference>
<dbReference type="Pfam" id="PF01328">
    <property type="entry name" value="Peroxidase_2"/>
    <property type="match status" value="1"/>
</dbReference>
<dbReference type="OrthoDB" id="407298at2759"/>
<dbReference type="EMBL" id="CP003005">
    <property type="protein sequence ID" value="AEO59323.1"/>
    <property type="molecule type" value="Genomic_DNA"/>
</dbReference>
<dbReference type="VEuPathDB" id="FungiDB:MYCTH_2111533"/>
<keyword evidence="5" id="KW-0560">Oxidoreductase</keyword>
<keyword evidence="2" id="KW-0575">Peroxidase</keyword>
<evidence type="ECO:0000256" key="6">
    <source>
        <dbReference type="ARBA" id="ARBA00023004"/>
    </source>
</evidence>
<evidence type="ECO:0000256" key="3">
    <source>
        <dbReference type="ARBA" id="ARBA00022617"/>
    </source>
</evidence>